<sequence length="150" mass="16568">MSDTDIVARDGIIRRAVQGGAGGCMLRLDSRLDGGFAVPLTLLLACLAYAEQEMLTPPAPRGWWRLAHETQSAPPASTSGLPVARLAYQGVVDHSECLRCDEYYMFRVQVGAHAREIGLRCVLACLAFAQHEGELPALPDEWWLSIQRRY</sequence>
<evidence type="ECO:0000313" key="2">
    <source>
        <dbReference type="Proteomes" id="UP000233727"/>
    </source>
</evidence>
<reference evidence="1 2" key="1">
    <citation type="submission" date="2017-10" db="EMBL/GenBank/DDBJ databases">
        <title>Bifidobacterium genomics.</title>
        <authorList>
            <person name="Lugli G.A."/>
            <person name="Milani C."/>
            <person name="Mancabelli L."/>
        </authorList>
    </citation>
    <scope>NUCLEOTIDE SEQUENCE [LARGE SCALE GENOMIC DNA]</scope>
    <source>
        <strain evidence="1 2">1542B</strain>
    </source>
</reference>
<comment type="caution">
    <text evidence="1">The sequence shown here is derived from an EMBL/GenBank/DDBJ whole genome shotgun (WGS) entry which is preliminary data.</text>
</comment>
<dbReference type="RefSeq" id="WP_257468086.1">
    <property type="nucleotide sequence ID" value="NZ_PCGY01000024.1"/>
</dbReference>
<accession>A0A2N3QE79</accession>
<protein>
    <submittedName>
        <fullName evidence="1">Uncharacterized protein</fullName>
    </submittedName>
</protein>
<name>A0A2N3QE79_9BIFI</name>
<dbReference type="EMBL" id="PCGY01000024">
    <property type="protein sequence ID" value="PKU88428.1"/>
    <property type="molecule type" value="Genomic_DNA"/>
</dbReference>
<evidence type="ECO:0000313" key="1">
    <source>
        <dbReference type="EMBL" id="PKU88428.1"/>
    </source>
</evidence>
<dbReference type="Proteomes" id="UP000233727">
    <property type="component" value="Unassembled WGS sequence"/>
</dbReference>
<proteinExistence type="predicted"/>
<organism evidence="1 2">
    <name type="scientific">Bifidobacterium thermophilum</name>
    <dbReference type="NCBI Taxonomy" id="33905"/>
    <lineage>
        <taxon>Bacteria</taxon>
        <taxon>Bacillati</taxon>
        <taxon>Actinomycetota</taxon>
        <taxon>Actinomycetes</taxon>
        <taxon>Bifidobacteriales</taxon>
        <taxon>Bifidobacteriaceae</taxon>
        <taxon>Bifidobacterium</taxon>
    </lineage>
</organism>
<gene>
    <name evidence="1" type="ORF">CQR47_1777</name>
</gene>
<dbReference type="AlphaFoldDB" id="A0A2N3QE79"/>